<dbReference type="InterPro" id="IPR035959">
    <property type="entry name" value="RutC-like_sf"/>
</dbReference>
<evidence type="ECO:0000259" key="6">
    <source>
        <dbReference type="Pfam" id="PF01902"/>
    </source>
</evidence>
<dbReference type="PANTHER" id="PTHR12196">
    <property type="entry name" value="DOMAIN OF UNKNOWN FUNCTION 71 DUF71 -CONTAINING PROTEIN"/>
    <property type="match status" value="1"/>
</dbReference>
<dbReference type="FunFam" id="3.40.50.620:FF:000145">
    <property type="entry name" value="ATP-binding domain containing protein"/>
    <property type="match status" value="1"/>
</dbReference>
<dbReference type="EC" id="6.3.1.14" evidence="1"/>
<dbReference type="Gene3D" id="3.30.1330.40">
    <property type="entry name" value="RutC-like"/>
    <property type="match status" value="2"/>
</dbReference>
<keyword evidence="8" id="KW-1185">Reference proteome</keyword>
<dbReference type="InterPro" id="IPR006175">
    <property type="entry name" value="YjgF/YER057c/UK114"/>
</dbReference>
<feature type="domain" description="Diphthamide synthase" evidence="6">
    <location>
        <begin position="4"/>
        <end position="240"/>
    </location>
</feature>
<evidence type="ECO:0000256" key="5">
    <source>
        <dbReference type="ARBA" id="ARBA00048108"/>
    </source>
</evidence>
<dbReference type="InterPro" id="IPR030662">
    <property type="entry name" value="DPH6/MJ0570"/>
</dbReference>
<sequence length="792" mass="86822">MDFVQLCSGGKDSTLSLIKAEEYGHRCICLGHIAPEADTGDANSFMYQSVGSNLIPTVGRCLNLPTYVLQSAQKTKTTTLTYESTGDKEDEIEHLYVLLKRIKRDFPTLKAVSSGAIFSNYQRNRVESVCGRLGLTSLGFLWRLRQDDVMDMIASNNINAVVIKVSSAGLEPHRHLLKTTNQLMPVFRRLNDKFKFHVAGEGGEYETVVTDCDRYGHGRIDIKDHEIVEEGDEGYVVVKEFDFVSKVDGGAEGEAPPVVYIAENEDYEEVGDGVDFVVDAMGGDTSSAIKSTMSKSGLFVTSSITSATNSADIVAQAKSIFSQLDTLLRGRNLKASDVFNVHLYLKDICDFSKINVIYKAYFGTYLPPSRTCIGTGKFMDEGDENCYKVVQLDVYAQRINDDRGGKYELYKNVECLHVQSLSTWAPVCVGPYSQCSIVRGGLMYLAGNIGLVPETMKIVEGGWEKELALCFKNVASVLDCLNSDLGNCFGIVVYVTEDAVEGGEDCFAIIKEVARDQVKCNGTIVKGRAEGLSEEGEGEGELWDGYEDEETWREITGGVSSEDVEIDGVDAVPMDIPISIVVVKDLPVGASIEIEVLNGTEKLSRLGFESKELNIGGGGGGGGVLMSNVLNDRPILWETGYYDQEEYECEVLVYKSGSVTEVSEFEGFATTCKVRFADEVAAIILTETRKSEERSGVGGGKVKYALAQIATMIWKAKKEANLGTDLGCVRLYYKGGGQWKAREVEEAWAKVSDLGLVLLPVWDLDEGVHFCGHAVAYDGGRAESDMWVKEQR</sequence>
<dbReference type="Proteomes" id="UP001165160">
    <property type="component" value="Unassembled WGS sequence"/>
</dbReference>
<dbReference type="Pfam" id="PF01042">
    <property type="entry name" value="Ribonuc_L-PSP"/>
    <property type="match status" value="2"/>
</dbReference>
<protein>
    <recommendedName>
        <fullName evidence="2">Diphthine--ammonia ligase</fullName>
        <ecNumber evidence="1">6.3.1.14</ecNumber>
    </recommendedName>
    <alternativeName>
        <fullName evidence="3">Diphthamide synthase</fullName>
    </alternativeName>
    <alternativeName>
        <fullName evidence="4">Diphthamide synthetase</fullName>
    </alternativeName>
</protein>
<accession>A0A9W7CJV1</accession>
<dbReference type="EMBL" id="BRXX01000360">
    <property type="protein sequence ID" value="GMI07153.1"/>
    <property type="molecule type" value="Genomic_DNA"/>
</dbReference>
<evidence type="ECO:0000256" key="4">
    <source>
        <dbReference type="ARBA" id="ARBA00031552"/>
    </source>
</evidence>
<dbReference type="SUPFAM" id="SSF55298">
    <property type="entry name" value="YjgF-like"/>
    <property type="match status" value="2"/>
</dbReference>
<gene>
    <name evidence="7" type="ORF">TrVE_jg8357</name>
</gene>
<evidence type="ECO:0000256" key="2">
    <source>
        <dbReference type="ARBA" id="ARBA00018426"/>
    </source>
</evidence>
<evidence type="ECO:0000256" key="1">
    <source>
        <dbReference type="ARBA" id="ARBA00012089"/>
    </source>
</evidence>
<dbReference type="Pfam" id="PF01902">
    <property type="entry name" value="Diphthami_syn_2"/>
    <property type="match status" value="1"/>
</dbReference>
<name>A0A9W7CJV1_9STRA</name>
<dbReference type="NCBIfam" id="TIGR00290">
    <property type="entry name" value="MJ0570_dom"/>
    <property type="match status" value="1"/>
</dbReference>
<dbReference type="CDD" id="cd01994">
    <property type="entry name" value="AANH_PF0828-like"/>
    <property type="match status" value="1"/>
</dbReference>
<dbReference type="Gene3D" id="3.90.1490.10">
    <property type="entry name" value="putative n-type atp pyrophosphatase, domain 2"/>
    <property type="match status" value="1"/>
</dbReference>
<organism evidence="7 8">
    <name type="scientific">Triparma verrucosa</name>
    <dbReference type="NCBI Taxonomy" id="1606542"/>
    <lineage>
        <taxon>Eukaryota</taxon>
        <taxon>Sar</taxon>
        <taxon>Stramenopiles</taxon>
        <taxon>Ochrophyta</taxon>
        <taxon>Bolidophyceae</taxon>
        <taxon>Parmales</taxon>
        <taxon>Triparmaceae</taxon>
        <taxon>Triparma</taxon>
    </lineage>
</organism>
<comment type="caution">
    <text evidence="7">The sequence shown here is derived from an EMBL/GenBank/DDBJ whole genome shotgun (WGS) entry which is preliminary data.</text>
</comment>
<dbReference type="InterPro" id="IPR002761">
    <property type="entry name" value="Diphthami_syn_dom"/>
</dbReference>
<dbReference type="GO" id="GO:0017178">
    <property type="term" value="F:diphthine-ammonia ligase activity"/>
    <property type="evidence" value="ECO:0007669"/>
    <property type="project" value="UniProtKB-EC"/>
</dbReference>
<dbReference type="PANTHER" id="PTHR12196:SF2">
    <property type="entry name" value="DIPHTHINE--AMMONIA LIGASE"/>
    <property type="match status" value="1"/>
</dbReference>
<comment type="catalytic activity">
    <reaction evidence="5">
        <text>diphthine-[translation elongation factor 2] + NH4(+) + ATP = diphthamide-[translation elongation factor 2] + AMP + diphosphate + H(+)</text>
        <dbReference type="Rhea" id="RHEA:19753"/>
        <dbReference type="Rhea" id="RHEA-COMP:10172"/>
        <dbReference type="Rhea" id="RHEA-COMP:10174"/>
        <dbReference type="ChEBI" id="CHEBI:15378"/>
        <dbReference type="ChEBI" id="CHEBI:16692"/>
        <dbReference type="ChEBI" id="CHEBI:28938"/>
        <dbReference type="ChEBI" id="CHEBI:30616"/>
        <dbReference type="ChEBI" id="CHEBI:33019"/>
        <dbReference type="ChEBI" id="CHEBI:82696"/>
        <dbReference type="ChEBI" id="CHEBI:456215"/>
        <dbReference type="EC" id="6.3.1.14"/>
    </reaction>
</comment>
<dbReference type="GO" id="GO:0017183">
    <property type="term" value="P:protein histidyl modification to diphthamide"/>
    <property type="evidence" value="ECO:0007669"/>
    <property type="project" value="TreeGrafter"/>
</dbReference>
<evidence type="ECO:0000313" key="8">
    <source>
        <dbReference type="Proteomes" id="UP001165160"/>
    </source>
</evidence>
<evidence type="ECO:0000313" key="7">
    <source>
        <dbReference type="EMBL" id="GMI07153.1"/>
    </source>
</evidence>
<dbReference type="Gene3D" id="3.40.50.620">
    <property type="entry name" value="HUPs"/>
    <property type="match status" value="1"/>
</dbReference>
<dbReference type="InterPro" id="IPR014729">
    <property type="entry name" value="Rossmann-like_a/b/a_fold"/>
</dbReference>
<dbReference type="CDD" id="cd06155">
    <property type="entry name" value="eu_AANH_C_1"/>
    <property type="match status" value="1"/>
</dbReference>
<dbReference type="AlphaFoldDB" id="A0A9W7CJV1"/>
<dbReference type="SUPFAM" id="SSF52402">
    <property type="entry name" value="Adenine nucleotide alpha hydrolases-like"/>
    <property type="match status" value="1"/>
</dbReference>
<proteinExistence type="predicted"/>
<evidence type="ECO:0000256" key="3">
    <source>
        <dbReference type="ARBA" id="ARBA00029814"/>
    </source>
</evidence>
<reference evidence="8" key="1">
    <citation type="journal article" date="2023" name="Commun. Biol.">
        <title>Genome analysis of Parmales, the sister group of diatoms, reveals the evolutionary specialization of diatoms from phago-mixotrophs to photoautotrophs.</title>
        <authorList>
            <person name="Ban H."/>
            <person name="Sato S."/>
            <person name="Yoshikawa S."/>
            <person name="Yamada K."/>
            <person name="Nakamura Y."/>
            <person name="Ichinomiya M."/>
            <person name="Sato N."/>
            <person name="Blanc-Mathieu R."/>
            <person name="Endo H."/>
            <person name="Kuwata A."/>
            <person name="Ogata H."/>
        </authorList>
    </citation>
    <scope>NUCLEOTIDE SEQUENCE [LARGE SCALE GENOMIC DNA]</scope>
    <source>
        <strain evidence="8">NIES 3699</strain>
    </source>
</reference>